<evidence type="ECO:0008006" key="9">
    <source>
        <dbReference type="Google" id="ProtNLM"/>
    </source>
</evidence>
<dbReference type="PANTHER" id="PTHR16296:SF2">
    <property type="entry name" value="TRANSMEMBRANE PROTEIN 126A"/>
    <property type="match status" value="1"/>
</dbReference>
<evidence type="ECO:0000256" key="6">
    <source>
        <dbReference type="SAM" id="Phobius"/>
    </source>
</evidence>
<dbReference type="OMA" id="HAIISIC"/>
<dbReference type="Pfam" id="PF07114">
    <property type="entry name" value="TMEM126"/>
    <property type="match status" value="1"/>
</dbReference>
<evidence type="ECO:0000256" key="1">
    <source>
        <dbReference type="ARBA" id="ARBA00004225"/>
    </source>
</evidence>
<sequence>MERAQQYIRHDIPKDAIMLTKYEALNHQTKFYTNWKPQSDVWPLLYGRPILATAAACTGFYINLRFRKKLKLRDYSSIFTIAGVTAVPTAMTGLCYSEFVLNKLLLLEVRCPLCLETRSVFSQIFTGIFFPLMLVPIANFSVSINYFCSITLI</sequence>
<gene>
    <name evidence="7" type="ORF">EAG_08072</name>
</gene>
<dbReference type="EMBL" id="GL441722">
    <property type="protein sequence ID" value="EFN64366.1"/>
    <property type="molecule type" value="Genomic_DNA"/>
</dbReference>
<evidence type="ECO:0000256" key="5">
    <source>
        <dbReference type="ARBA" id="ARBA00023136"/>
    </source>
</evidence>
<accession>E2AQC3</accession>
<name>E2AQC3_CAMFO</name>
<dbReference type="GO" id="GO:0032981">
    <property type="term" value="P:mitochondrial respiratory chain complex I assembly"/>
    <property type="evidence" value="ECO:0007669"/>
    <property type="project" value="TreeGrafter"/>
</dbReference>
<dbReference type="PANTHER" id="PTHR16296">
    <property type="entry name" value="UNCHARACTERIZED HYPOTHALAMUS PROTEIN HT007"/>
    <property type="match status" value="1"/>
</dbReference>
<dbReference type="Proteomes" id="UP000000311">
    <property type="component" value="Unassembled WGS sequence"/>
</dbReference>
<evidence type="ECO:0000256" key="2">
    <source>
        <dbReference type="ARBA" id="ARBA00022692"/>
    </source>
</evidence>
<keyword evidence="5 6" id="KW-0472">Membrane</keyword>
<dbReference type="InParanoid" id="E2AQC3"/>
<dbReference type="STRING" id="104421.E2AQC3"/>
<dbReference type="AlphaFoldDB" id="E2AQC3"/>
<dbReference type="OrthoDB" id="6234762at2759"/>
<dbReference type="InterPro" id="IPR009801">
    <property type="entry name" value="TMEM126"/>
</dbReference>
<feature type="transmembrane region" description="Helical" evidence="6">
    <location>
        <begin position="78"/>
        <end position="101"/>
    </location>
</feature>
<keyword evidence="4" id="KW-0496">Mitochondrion</keyword>
<keyword evidence="3 6" id="KW-1133">Transmembrane helix</keyword>
<feature type="transmembrane region" description="Helical" evidence="6">
    <location>
        <begin position="45"/>
        <end position="66"/>
    </location>
</feature>
<keyword evidence="8" id="KW-1185">Reference proteome</keyword>
<feature type="transmembrane region" description="Helical" evidence="6">
    <location>
        <begin position="121"/>
        <end position="148"/>
    </location>
</feature>
<comment type="subcellular location">
    <subcellularLocation>
        <location evidence="1">Mitochondrion membrane</location>
        <topology evidence="1">Multi-pass membrane protein</topology>
    </subcellularLocation>
</comment>
<organism evidence="8">
    <name type="scientific">Camponotus floridanus</name>
    <name type="common">Florida carpenter ant</name>
    <dbReference type="NCBI Taxonomy" id="104421"/>
    <lineage>
        <taxon>Eukaryota</taxon>
        <taxon>Metazoa</taxon>
        <taxon>Ecdysozoa</taxon>
        <taxon>Arthropoda</taxon>
        <taxon>Hexapoda</taxon>
        <taxon>Insecta</taxon>
        <taxon>Pterygota</taxon>
        <taxon>Neoptera</taxon>
        <taxon>Endopterygota</taxon>
        <taxon>Hymenoptera</taxon>
        <taxon>Apocrita</taxon>
        <taxon>Aculeata</taxon>
        <taxon>Formicoidea</taxon>
        <taxon>Formicidae</taxon>
        <taxon>Formicinae</taxon>
        <taxon>Camponotus</taxon>
    </lineage>
</organism>
<evidence type="ECO:0000256" key="3">
    <source>
        <dbReference type="ARBA" id="ARBA00022989"/>
    </source>
</evidence>
<evidence type="ECO:0000313" key="7">
    <source>
        <dbReference type="EMBL" id="EFN64366.1"/>
    </source>
</evidence>
<evidence type="ECO:0000256" key="4">
    <source>
        <dbReference type="ARBA" id="ARBA00023128"/>
    </source>
</evidence>
<reference evidence="7 8" key="1">
    <citation type="journal article" date="2010" name="Science">
        <title>Genomic comparison of the ants Camponotus floridanus and Harpegnathos saltator.</title>
        <authorList>
            <person name="Bonasio R."/>
            <person name="Zhang G."/>
            <person name="Ye C."/>
            <person name="Mutti N.S."/>
            <person name="Fang X."/>
            <person name="Qin N."/>
            <person name="Donahue G."/>
            <person name="Yang P."/>
            <person name="Li Q."/>
            <person name="Li C."/>
            <person name="Zhang P."/>
            <person name="Huang Z."/>
            <person name="Berger S.L."/>
            <person name="Reinberg D."/>
            <person name="Wang J."/>
            <person name="Liebig J."/>
        </authorList>
    </citation>
    <scope>NUCLEOTIDE SEQUENCE [LARGE SCALE GENOMIC DNA]</scope>
    <source>
        <strain evidence="8">C129</strain>
    </source>
</reference>
<proteinExistence type="predicted"/>
<protein>
    <recommendedName>
        <fullName evidence="9">Transmembrane protein 126A</fullName>
    </recommendedName>
</protein>
<dbReference type="FunCoup" id="E2AQC3">
    <property type="interactions" value="343"/>
</dbReference>
<keyword evidence="2 6" id="KW-0812">Transmembrane</keyword>
<evidence type="ECO:0000313" key="8">
    <source>
        <dbReference type="Proteomes" id="UP000000311"/>
    </source>
</evidence>
<dbReference type="GO" id="GO:0031966">
    <property type="term" value="C:mitochondrial membrane"/>
    <property type="evidence" value="ECO:0007669"/>
    <property type="project" value="UniProtKB-SubCell"/>
</dbReference>